<dbReference type="Gene3D" id="3.40.50.300">
    <property type="entry name" value="P-loop containing nucleotide triphosphate hydrolases"/>
    <property type="match status" value="1"/>
</dbReference>
<dbReference type="OrthoDB" id="120976at2759"/>
<dbReference type="GO" id="GO:0005524">
    <property type="term" value="F:ATP binding"/>
    <property type="evidence" value="ECO:0007669"/>
    <property type="project" value="UniProtKB-KW"/>
</dbReference>
<dbReference type="Pfam" id="PF17779">
    <property type="entry name" value="WHD_NOD2"/>
    <property type="match status" value="1"/>
</dbReference>
<protein>
    <submittedName>
        <fullName evidence="9">NLR family CARD domain-containing protein 3-like isoform X1</fullName>
    </submittedName>
</protein>
<evidence type="ECO:0000313" key="9">
    <source>
        <dbReference type="RefSeq" id="XP_030068469.1"/>
    </source>
</evidence>
<dbReference type="InterPro" id="IPR041075">
    <property type="entry name" value="NOD1/2_WH"/>
</dbReference>
<dbReference type="InterPro" id="IPR032675">
    <property type="entry name" value="LRR_dom_sf"/>
</dbReference>
<name>A0A6P7YYC6_9AMPH</name>
<dbReference type="InterPro" id="IPR007111">
    <property type="entry name" value="NACHT_NTPase"/>
</dbReference>
<dbReference type="RefSeq" id="XP_030068469.1">
    <property type="nucleotide sequence ID" value="XM_030212609.1"/>
</dbReference>
<dbReference type="InterPro" id="IPR011029">
    <property type="entry name" value="DEATH-like_dom_sf"/>
</dbReference>
<reference evidence="9" key="1">
    <citation type="submission" date="2025-08" db="UniProtKB">
        <authorList>
            <consortium name="RefSeq"/>
        </authorList>
    </citation>
    <scope>IDENTIFICATION</scope>
</reference>
<dbReference type="Proteomes" id="UP000515156">
    <property type="component" value="Chromosome 8"/>
</dbReference>
<comment type="subcellular location">
    <subcellularLocation>
        <location evidence="1">Cytoplasm</location>
    </subcellularLocation>
</comment>
<keyword evidence="8" id="KW-1185">Reference proteome</keyword>
<evidence type="ECO:0000313" key="8">
    <source>
        <dbReference type="Proteomes" id="UP000515156"/>
    </source>
</evidence>
<dbReference type="InterPro" id="IPR027417">
    <property type="entry name" value="P-loop_NTPase"/>
</dbReference>
<sequence>MACSPSSSQLMQRYREDLGKWLQNNPELLLRWLYDHGVLSQAEYFNLLEKQPKLNQVVSLLELVSRDKARSERFLQVLCKVQESYCPELQHWLEENYSGCMNPEFSRNQIQAQPGNTKISKKGPLCWLKFKSKTSKKYQLSEKAVPDGGGIQSTNGRRSQVPQLKVLLQSHKRSLLNRTSKIQGNTDDSSSCCHIEIRYTELFITTDDLSQTLSQHEYFSLANRRARIYEHNRYQKIPIKELLSPLPFESQKPHKILISGIAGIGKSVAMQKVLSEWALGVAFRNYVCVMDFTFRELNLIENNISLISLTQSKHAHLEQVLQQLFNHPEEILIVLDGLDEFRHSLDFTSKSDCIKVDQPAHVKDLVCSLLKGTLLGGASIIVTTRPNIIIPPEVFDRNVIILGFEEQQVAAYCLRFFRSQELSKEVFEYIVKNDNLSGLSFIPLYCFIICTALSEFFRGGSQGSFCDSPPKTITEVYRCYLCTIIQHHMRQESLGGDMENPPKLCSPSVLRAMKDVLWQLGKLAYYTLLSNKILFYESDLQDFGFDANKLPTSFLNKIFISIKDQKEVEMFSFFHMTVQEHLAALYCVMAMSPNPADLVVSLNLWCFGIIPQEMINSELISTTVKMLMGNRWENLQMFTRFFMGLLCCRIEGKLEGLVDGLSRDILQLLAEWFKEKVRYEANQKFLNLLHCLRELQQKIVVEEVAPEIDEVNLFKVTLNPVDCSALFYVLQHSNKKLKTLNLGYTNMGIQGLRRLQPLLHRCEILYLRYNSLNKEAAIMESAVLRSPDCQVKSLLMCGNCIGSEGVQSLWEALQFNSTLEELYMDITGITDRGLDNMLPCLLKNSTLRIMTIVGNKLSKAGKCQLIELCQRKPSLKIISSFVDDMGLLQAYLDWVEEIKADPEQMESVKNADALRSILVELEQTDNQTVGEDVQERARELKTQIRQLLQCSLSTDKGGG</sequence>
<dbReference type="InterPro" id="IPR041267">
    <property type="entry name" value="NLRP_HD2"/>
</dbReference>
<dbReference type="Gene3D" id="3.80.10.10">
    <property type="entry name" value="Ribonuclease Inhibitor"/>
    <property type="match status" value="1"/>
</dbReference>
<dbReference type="InterPro" id="IPR051261">
    <property type="entry name" value="NLR"/>
</dbReference>
<evidence type="ECO:0000256" key="5">
    <source>
        <dbReference type="ARBA" id="ARBA00022741"/>
    </source>
</evidence>
<dbReference type="SUPFAM" id="SSF47986">
    <property type="entry name" value="DEATH domain"/>
    <property type="match status" value="1"/>
</dbReference>
<organism evidence="8 9">
    <name type="scientific">Microcaecilia unicolor</name>
    <dbReference type="NCBI Taxonomy" id="1415580"/>
    <lineage>
        <taxon>Eukaryota</taxon>
        <taxon>Metazoa</taxon>
        <taxon>Chordata</taxon>
        <taxon>Craniata</taxon>
        <taxon>Vertebrata</taxon>
        <taxon>Euteleostomi</taxon>
        <taxon>Amphibia</taxon>
        <taxon>Gymnophiona</taxon>
        <taxon>Siphonopidae</taxon>
        <taxon>Microcaecilia</taxon>
    </lineage>
</organism>
<dbReference type="PANTHER" id="PTHR24106">
    <property type="entry name" value="NACHT, LRR AND CARD DOMAINS-CONTAINING"/>
    <property type="match status" value="1"/>
</dbReference>
<dbReference type="AlphaFoldDB" id="A0A6P7YYC6"/>
<evidence type="ECO:0000256" key="2">
    <source>
        <dbReference type="ARBA" id="ARBA00022490"/>
    </source>
</evidence>
<evidence type="ECO:0000256" key="4">
    <source>
        <dbReference type="ARBA" id="ARBA00022737"/>
    </source>
</evidence>
<proteinExistence type="predicted"/>
<keyword evidence="3" id="KW-0433">Leucine-rich repeat</keyword>
<gene>
    <name evidence="9" type="primary">LOC115476310</name>
</gene>
<accession>A0A6P7YYC6</accession>
<keyword evidence="6" id="KW-0067">ATP-binding</keyword>
<keyword evidence="2" id="KW-0963">Cytoplasm</keyword>
<dbReference type="Pfam" id="PF05729">
    <property type="entry name" value="NACHT"/>
    <property type="match status" value="1"/>
</dbReference>
<evidence type="ECO:0000259" key="7">
    <source>
        <dbReference type="PROSITE" id="PS50837"/>
    </source>
</evidence>
<evidence type="ECO:0000256" key="3">
    <source>
        <dbReference type="ARBA" id="ARBA00022614"/>
    </source>
</evidence>
<dbReference type="GeneID" id="115476310"/>
<evidence type="ECO:0000256" key="1">
    <source>
        <dbReference type="ARBA" id="ARBA00004496"/>
    </source>
</evidence>
<dbReference type="GO" id="GO:0005737">
    <property type="term" value="C:cytoplasm"/>
    <property type="evidence" value="ECO:0007669"/>
    <property type="project" value="UniProtKB-SubCell"/>
</dbReference>
<keyword evidence="5" id="KW-0547">Nucleotide-binding</keyword>
<dbReference type="InParanoid" id="A0A6P7YYC6"/>
<keyword evidence="4" id="KW-0677">Repeat</keyword>
<dbReference type="SUPFAM" id="SSF52540">
    <property type="entry name" value="P-loop containing nucleoside triphosphate hydrolases"/>
    <property type="match status" value="1"/>
</dbReference>
<dbReference type="Pfam" id="PF17776">
    <property type="entry name" value="NLRC4_HD2"/>
    <property type="match status" value="1"/>
</dbReference>
<dbReference type="KEGG" id="muo:115476310"/>
<dbReference type="SUPFAM" id="SSF52047">
    <property type="entry name" value="RNI-like"/>
    <property type="match status" value="1"/>
</dbReference>
<evidence type="ECO:0000256" key="6">
    <source>
        <dbReference type="ARBA" id="ARBA00022840"/>
    </source>
</evidence>
<dbReference type="Gene3D" id="1.10.533.10">
    <property type="entry name" value="Death Domain, Fas"/>
    <property type="match status" value="1"/>
</dbReference>
<feature type="domain" description="NACHT" evidence="7">
    <location>
        <begin position="254"/>
        <end position="387"/>
    </location>
</feature>
<dbReference type="SMART" id="SM00368">
    <property type="entry name" value="LRR_RI"/>
    <property type="match status" value="3"/>
</dbReference>
<dbReference type="PROSITE" id="PS50837">
    <property type="entry name" value="NACHT"/>
    <property type="match status" value="1"/>
</dbReference>